<evidence type="ECO:0008006" key="4">
    <source>
        <dbReference type="Google" id="ProtNLM"/>
    </source>
</evidence>
<gene>
    <name evidence="2" type="ORF">APLA_LOCUS13480</name>
</gene>
<evidence type="ECO:0000313" key="2">
    <source>
        <dbReference type="EMBL" id="CAB3252365.1"/>
    </source>
</evidence>
<keyword evidence="3" id="KW-1185">Reference proteome</keyword>
<organism evidence="2 3">
    <name type="scientific">Arctia plantaginis</name>
    <name type="common">Wood tiger moth</name>
    <name type="synonym">Phalaena plantaginis</name>
    <dbReference type="NCBI Taxonomy" id="874455"/>
    <lineage>
        <taxon>Eukaryota</taxon>
        <taxon>Metazoa</taxon>
        <taxon>Ecdysozoa</taxon>
        <taxon>Arthropoda</taxon>
        <taxon>Hexapoda</taxon>
        <taxon>Insecta</taxon>
        <taxon>Pterygota</taxon>
        <taxon>Neoptera</taxon>
        <taxon>Endopterygota</taxon>
        <taxon>Lepidoptera</taxon>
        <taxon>Glossata</taxon>
        <taxon>Ditrysia</taxon>
        <taxon>Noctuoidea</taxon>
        <taxon>Erebidae</taxon>
        <taxon>Arctiinae</taxon>
        <taxon>Arctia</taxon>
    </lineage>
</organism>
<accession>A0A8S1B2B1</accession>
<dbReference type="AlphaFoldDB" id="A0A8S1B2B1"/>
<protein>
    <recommendedName>
        <fullName evidence="4">Kinetochore protein Spc24</fullName>
    </recommendedName>
</protein>
<dbReference type="Proteomes" id="UP000494106">
    <property type="component" value="Unassembled WGS sequence"/>
</dbReference>
<feature type="coiled-coil region" evidence="1">
    <location>
        <begin position="21"/>
        <end position="105"/>
    </location>
</feature>
<proteinExistence type="predicted"/>
<comment type="caution">
    <text evidence="2">The sequence shown here is derived from an EMBL/GenBank/DDBJ whole genome shotgun (WGS) entry which is preliminary data.</text>
</comment>
<dbReference type="EMBL" id="CADEBC010000555">
    <property type="protein sequence ID" value="CAB3252365.1"/>
    <property type="molecule type" value="Genomic_DNA"/>
</dbReference>
<sequence>MVLESNAQWIDTVVNHLDEFYKRVDDKIQKEQQELKASKKKTELETKLAQEMKLHNELTERLAELSRRGTELDRVCASMGRVTIADNDKSRLDNAKENYQLAKELTGIRLNFSAPTNIAKGYIRSESRKLLQPFEIDMSAGGDSEDLWAVIQSTAAPGWNFLNDKENRPNN</sequence>
<reference evidence="2 3" key="1">
    <citation type="submission" date="2020-04" db="EMBL/GenBank/DDBJ databases">
        <authorList>
            <person name="Wallbank WR R."/>
            <person name="Pardo Diaz C."/>
            <person name="Kozak K."/>
            <person name="Martin S."/>
            <person name="Jiggins C."/>
            <person name="Moest M."/>
            <person name="Warren A I."/>
            <person name="Byers J.R.P. K."/>
            <person name="Montejo-Kovacevich G."/>
            <person name="Yen C E."/>
        </authorList>
    </citation>
    <scope>NUCLEOTIDE SEQUENCE [LARGE SCALE GENOMIC DNA]</scope>
</reference>
<keyword evidence="1" id="KW-0175">Coiled coil</keyword>
<evidence type="ECO:0000313" key="3">
    <source>
        <dbReference type="Proteomes" id="UP000494106"/>
    </source>
</evidence>
<name>A0A8S1B2B1_ARCPL</name>
<dbReference type="OrthoDB" id="6349744at2759"/>
<evidence type="ECO:0000256" key="1">
    <source>
        <dbReference type="SAM" id="Coils"/>
    </source>
</evidence>